<feature type="transmembrane region" description="Helical" evidence="3">
    <location>
        <begin position="20"/>
        <end position="46"/>
    </location>
</feature>
<evidence type="ECO:0000256" key="3">
    <source>
        <dbReference type="SAM" id="Phobius"/>
    </source>
</evidence>
<comment type="subcellular location">
    <subcellularLocation>
        <location evidence="1">Membrane</location>
    </subcellularLocation>
</comment>
<dbReference type="PANTHER" id="PTHR31415">
    <property type="entry name" value="OS05G0367900 PROTEIN"/>
    <property type="match status" value="1"/>
</dbReference>
<dbReference type="EMBL" id="OZ075116">
    <property type="protein sequence ID" value="CAL5076204.1"/>
    <property type="molecule type" value="Genomic_DNA"/>
</dbReference>
<sequence length="218" mass="23323">MGALEDCCDDCRCYTSCRDFWWCVLCLAILAAVALVVVLVAAFGFVRPASITVDDASLTRLALVSGSGAATAFAYNLSLTLTIRNRNWAMAATMAMTSTEPLDAAYSFDDQQFDRVRLAGEGDKHPAGKTRVYRLTSGSDAAPVALGNAGEVAFREQNATGVFEVEVKVKGEVKYTARVTKCAIEATCPLKLQFAPPGTAAVVFQKVKCKLAKAEKNC</sequence>
<gene>
    <name evidence="4" type="ORF">URODEC1_LOCUS106032</name>
</gene>
<dbReference type="Proteomes" id="UP001497457">
    <property type="component" value="Chromosome 6rd"/>
</dbReference>
<protein>
    <recommendedName>
        <fullName evidence="6">Late embryogenesis abundant protein LEA-2 subgroup domain-containing protein</fullName>
    </recommendedName>
</protein>
<feature type="transmembrane region" description="Helical" evidence="3">
    <location>
        <begin position="58"/>
        <end position="77"/>
    </location>
</feature>
<proteinExistence type="predicted"/>
<name>A0ABC9FII5_9POAL</name>
<dbReference type="GO" id="GO:0016020">
    <property type="term" value="C:membrane"/>
    <property type="evidence" value="ECO:0007669"/>
    <property type="project" value="UniProtKB-SubCell"/>
</dbReference>
<keyword evidence="3" id="KW-1133">Transmembrane helix</keyword>
<evidence type="ECO:0000313" key="5">
    <source>
        <dbReference type="Proteomes" id="UP001497457"/>
    </source>
</evidence>
<evidence type="ECO:0000256" key="2">
    <source>
        <dbReference type="ARBA" id="ARBA00023136"/>
    </source>
</evidence>
<reference evidence="4 5" key="2">
    <citation type="submission" date="2024-10" db="EMBL/GenBank/DDBJ databases">
        <authorList>
            <person name="Ryan C."/>
        </authorList>
    </citation>
    <scope>NUCLEOTIDE SEQUENCE [LARGE SCALE GENOMIC DNA]</scope>
</reference>
<organism evidence="4 5">
    <name type="scientific">Urochloa decumbens</name>
    <dbReference type="NCBI Taxonomy" id="240449"/>
    <lineage>
        <taxon>Eukaryota</taxon>
        <taxon>Viridiplantae</taxon>
        <taxon>Streptophyta</taxon>
        <taxon>Embryophyta</taxon>
        <taxon>Tracheophyta</taxon>
        <taxon>Spermatophyta</taxon>
        <taxon>Magnoliopsida</taxon>
        <taxon>Liliopsida</taxon>
        <taxon>Poales</taxon>
        <taxon>Poaceae</taxon>
        <taxon>PACMAD clade</taxon>
        <taxon>Panicoideae</taxon>
        <taxon>Panicodae</taxon>
        <taxon>Paniceae</taxon>
        <taxon>Melinidinae</taxon>
        <taxon>Urochloa</taxon>
    </lineage>
</organism>
<evidence type="ECO:0008006" key="6">
    <source>
        <dbReference type="Google" id="ProtNLM"/>
    </source>
</evidence>
<evidence type="ECO:0000256" key="1">
    <source>
        <dbReference type="ARBA" id="ARBA00004370"/>
    </source>
</evidence>
<evidence type="ECO:0000313" key="4">
    <source>
        <dbReference type="EMBL" id="CAL5076204.1"/>
    </source>
</evidence>
<keyword evidence="3" id="KW-0812">Transmembrane</keyword>
<reference evidence="5" key="1">
    <citation type="submission" date="2024-06" db="EMBL/GenBank/DDBJ databases">
        <authorList>
            <person name="Ryan C."/>
        </authorList>
    </citation>
    <scope>NUCLEOTIDE SEQUENCE [LARGE SCALE GENOMIC DNA]</scope>
</reference>
<keyword evidence="5" id="KW-1185">Reference proteome</keyword>
<dbReference type="PANTHER" id="PTHR31415:SF98">
    <property type="entry name" value="LATE EMBRYOGENESIS ABUNDANT PROTEIN LEA-2 SUBGROUP DOMAIN-CONTAINING PROTEIN"/>
    <property type="match status" value="1"/>
</dbReference>
<dbReference type="AlphaFoldDB" id="A0ABC9FII5"/>
<keyword evidence="2 3" id="KW-0472">Membrane</keyword>
<dbReference type="InterPro" id="IPR044839">
    <property type="entry name" value="NDR1-like"/>
</dbReference>
<accession>A0ABC9FII5</accession>